<dbReference type="STRING" id="314265.R2601_23980"/>
<dbReference type="GO" id="GO:0019068">
    <property type="term" value="P:virion assembly"/>
    <property type="evidence" value="ECO:0007669"/>
    <property type="project" value="InterPro"/>
</dbReference>
<keyword evidence="2" id="KW-1185">Reference proteome</keyword>
<dbReference type="AlphaFoldDB" id="Q0FI83"/>
<name>Q0FI83_SALBH</name>
<dbReference type="EMBL" id="AATQ01000061">
    <property type="protein sequence ID" value="EAU43933.1"/>
    <property type="molecule type" value="Genomic_DNA"/>
</dbReference>
<dbReference type="RefSeq" id="WP_007800181.1">
    <property type="nucleotide sequence ID" value="NZ_DS022276.1"/>
</dbReference>
<sequence length="100" mass="11045">MDPFLRAVETAFEQHGIEATLDPDGAALSVRLLPMRGDDIADFGSMQIQEPGGVFEILASAFAGHDRGATLEIGGERRRVKHTQMRDPRRFKVQLNTVPL</sequence>
<protein>
    <submittedName>
        <fullName evidence="1">Uncharacterized protein</fullName>
    </submittedName>
</protein>
<accession>Q0FI83</accession>
<evidence type="ECO:0000313" key="2">
    <source>
        <dbReference type="Proteomes" id="UP000006230"/>
    </source>
</evidence>
<dbReference type="eggNOG" id="ENOG50334WF">
    <property type="taxonomic scope" value="Bacteria"/>
</dbReference>
<comment type="caution">
    <text evidence="1">The sequence shown here is derived from an EMBL/GenBank/DDBJ whole genome shotgun (WGS) entry which is preliminary data.</text>
</comment>
<dbReference type="Proteomes" id="UP000006230">
    <property type="component" value="Unassembled WGS sequence"/>
</dbReference>
<organism evidence="1 2">
    <name type="scientific">Salipiger bermudensis (strain DSM 26914 / JCM 13377 / KCTC 12554 / HTCC2601)</name>
    <name type="common">Pelagibaca bermudensis</name>
    <dbReference type="NCBI Taxonomy" id="314265"/>
    <lineage>
        <taxon>Bacteria</taxon>
        <taxon>Pseudomonadati</taxon>
        <taxon>Pseudomonadota</taxon>
        <taxon>Alphaproteobacteria</taxon>
        <taxon>Rhodobacterales</taxon>
        <taxon>Roseobacteraceae</taxon>
        <taxon>Salipiger</taxon>
    </lineage>
</organism>
<evidence type="ECO:0000313" key="1">
    <source>
        <dbReference type="EMBL" id="EAU43933.1"/>
    </source>
</evidence>
<dbReference type="HOGENOM" id="CLU_2304033_0_0_5"/>
<dbReference type="OrthoDB" id="7868719at2"/>
<reference evidence="1 2" key="1">
    <citation type="journal article" date="2010" name="J. Bacteriol.">
        <title>Genome sequences of Pelagibaca bermudensis HTCC2601T and Maritimibacter alkaliphilus HTCC2654T, the type strains of two marine Roseobacter genera.</title>
        <authorList>
            <person name="Thrash J.C."/>
            <person name="Cho J.C."/>
            <person name="Ferriera S."/>
            <person name="Johnson J."/>
            <person name="Vergin K.L."/>
            <person name="Giovannoni S.J."/>
        </authorList>
    </citation>
    <scope>NUCLEOTIDE SEQUENCE [LARGE SCALE GENOMIC DNA]</scope>
    <source>
        <strain evidence="2">DSM 26914 / JCM 13377 / KCTC 12554 / HTCC2601</strain>
    </source>
</reference>
<dbReference type="InterPro" id="IPR008018">
    <property type="entry name" value="Phage_tail_attach_FII"/>
</dbReference>
<dbReference type="Pfam" id="PF05354">
    <property type="entry name" value="Phage_attach"/>
    <property type="match status" value="1"/>
</dbReference>
<proteinExistence type="predicted"/>
<gene>
    <name evidence="1" type="ORF">R2601_23980</name>
</gene>